<dbReference type="Proteomes" id="UP000439022">
    <property type="component" value="Unassembled WGS sequence"/>
</dbReference>
<protein>
    <submittedName>
        <fullName evidence="1">Uncharacterized protein</fullName>
    </submittedName>
</protein>
<organism evidence="1 2">
    <name type="scientific">Haloferax litoreum</name>
    <dbReference type="NCBI Taxonomy" id="2666140"/>
    <lineage>
        <taxon>Archaea</taxon>
        <taxon>Methanobacteriati</taxon>
        <taxon>Methanobacteriota</taxon>
        <taxon>Stenosarchaea group</taxon>
        <taxon>Halobacteria</taxon>
        <taxon>Halobacteriales</taxon>
        <taxon>Haloferacaceae</taxon>
        <taxon>Haloferax</taxon>
    </lineage>
</organism>
<keyword evidence="2" id="KW-1185">Reference proteome</keyword>
<proteinExistence type="predicted"/>
<evidence type="ECO:0000313" key="2">
    <source>
        <dbReference type="Proteomes" id="UP000439022"/>
    </source>
</evidence>
<dbReference type="RefSeq" id="WP_151162541.1">
    <property type="nucleotide sequence ID" value="NZ_WKJO01000001.1"/>
</dbReference>
<sequence>MADNDYITTLLREGQEVHTIRSGKQVDAMVTVTEILSSEYDLLENIEIPYKPDRKKTPIIEEITDEDEDIRRQKYEFTEGYYVDTLVNKRGKQIDISRLASACGLEVEFSGAWE</sequence>
<name>A0A6A8GGI2_9EURY</name>
<dbReference type="AlphaFoldDB" id="A0A6A8GGI2"/>
<dbReference type="EMBL" id="WKJO01000001">
    <property type="protein sequence ID" value="MRX21986.1"/>
    <property type="molecule type" value="Genomic_DNA"/>
</dbReference>
<gene>
    <name evidence="1" type="ORF">GJR96_08455</name>
</gene>
<evidence type="ECO:0000313" key="1">
    <source>
        <dbReference type="EMBL" id="MRX21986.1"/>
    </source>
</evidence>
<reference evidence="1 2" key="1">
    <citation type="submission" date="2019-11" db="EMBL/GenBank/DDBJ databases">
        <title>Whole genome sequence of Haloferax sp. MBLA0076.</title>
        <authorList>
            <person name="Seo M.-J."/>
            <person name="Cho E.-S."/>
        </authorList>
    </citation>
    <scope>NUCLEOTIDE SEQUENCE [LARGE SCALE GENOMIC DNA]</scope>
    <source>
        <strain evidence="1 2">MBLA0076</strain>
    </source>
</reference>
<accession>A0A6A8GGI2</accession>
<comment type="caution">
    <text evidence="1">The sequence shown here is derived from an EMBL/GenBank/DDBJ whole genome shotgun (WGS) entry which is preliminary data.</text>
</comment>